<dbReference type="AlphaFoldDB" id="B8MRX7"/>
<evidence type="ECO:0000313" key="2">
    <source>
        <dbReference type="Proteomes" id="UP000001745"/>
    </source>
</evidence>
<gene>
    <name evidence="1" type="ORF">TSTA_057990</name>
</gene>
<reference evidence="2" key="1">
    <citation type="journal article" date="2015" name="Genome Announc.">
        <title>Genome sequence of the AIDS-associated pathogen Penicillium marneffei (ATCC18224) and its near taxonomic relative Talaromyces stipitatus (ATCC10500).</title>
        <authorList>
            <person name="Nierman W.C."/>
            <person name="Fedorova-Abrams N.D."/>
            <person name="Andrianopoulos A."/>
        </authorList>
    </citation>
    <scope>NUCLEOTIDE SEQUENCE [LARGE SCALE GENOMIC DNA]</scope>
    <source>
        <strain evidence="2">ATCC 10500 / CBS 375.48 / QM 6759 / NRRL 1006</strain>
    </source>
</reference>
<dbReference type="InParanoid" id="B8MRX7"/>
<dbReference type="HOGENOM" id="CLU_1469162_0_0_1"/>
<name>B8MRX7_TALSN</name>
<sequence>MEPKSQQPKEPSIADIIPELEQQRRILEDHAKKIAGRGENTRSERKYSTKDLFVYPGNVQSDIKAVEYFAKHNKAHQTQNATNGFKMVYGQLLGVVRDVIAQAPREIRGILDMRGTLAMMLMWQREYPYESEEWTQVCDKIVNEWLNGIKYSASDKAKEEYVRLRQLMDHVNYLRRQGEEGKNS</sequence>
<organism evidence="1 2">
    <name type="scientific">Talaromyces stipitatus (strain ATCC 10500 / CBS 375.48 / QM 6759 / NRRL 1006)</name>
    <name type="common">Penicillium stipitatum</name>
    <dbReference type="NCBI Taxonomy" id="441959"/>
    <lineage>
        <taxon>Eukaryota</taxon>
        <taxon>Fungi</taxon>
        <taxon>Dikarya</taxon>
        <taxon>Ascomycota</taxon>
        <taxon>Pezizomycotina</taxon>
        <taxon>Eurotiomycetes</taxon>
        <taxon>Eurotiomycetidae</taxon>
        <taxon>Eurotiales</taxon>
        <taxon>Trichocomaceae</taxon>
        <taxon>Talaromyces</taxon>
        <taxon>Talaromyces sect. Talaromyces</taxon>
    </lineage>
</organism>
<evidence type="ECO:0000313" key="1">
    <source>
        <dbReference type="EMBL" id="EED13310.1"/>
    </source>
</evidence>
<proteinExistence type="predicted"/>
<dbReference type="EMBL" id="EQ962659">
    <property type="protein sequence ID" value="EED13310.1"/>
    <property type="molecule type" value="Genomic_DNA"/>
</dbReference>
<dbReference type="VEuPathDB" id="FungiDB:TSTA_057990"/>
<accession>B8MRX7</accession>
<keyword evidence="2" id="KW-1185">Reference proteome</keyword>
<protein>
    <submittedName>
        <fullName evidence="1">Uncharacterized protein</fullName>
    </submittedName>
</protein>
<dbReference type="GeneID" id="8108935"/>
<dbReference type="PhylomeDB" id="B8MRX7"/>
<dbReference type="RefSeq" id="XP_002487421.1">
    <property type="nucleotide sequence ID" value="XM_002487376.1"/>
</dbReference>
<dbReference type="Proteomes" id="UP000001745">
    <property type="component" value="Unassembled WGS sequence"/>
</dbReference>